<sequence length="153" mass="17972">MSDFAKFYALLKQLPYADKEEIVLSYSGKRTASLREFKRVDATGFRYMLADLERKAAPPQPSPEVREQADAETEVKKRKYRSLILRAMQEQGVTVKNRDWSEVNNFVVRYAGEGKTLKNMSLEELKKFSRQVHKLLEWHNNKRQEMLIKAIMN</sequence>
<feature type="region of interest" description="Disordered" evidence="1">
    <location>
        <begin position="53"/>
        <end position="73"/>
    </location>
</feature>
<comment type="caution">
    <text evidence="2">The sequence shown here is derived from an EMBL/GenBank/DDBJ whole genome shotgun (WGS) entry which is preliminary data.</text>
</comment>
<feature type="compositionally biased region" description="Basic and acidic residues" evidence="1">
    <location>
        <begin position="64"/>
        <end position="73"/>
    </location>
</feature>
<gene>
    <name evidence="2" type="ORF">ACFO6W_07825</name>
</gene>
<keyword evidence="3" id="KW-1185">Reference proteome</keyword>
<proteinExistence type="predicted"/>
<dbReference type="EMBL" id="JBHSGN010000059">
    <property type="protein sequence ID" value="MFC4673598.1"/>
    <property type="molecule type" value="Genomic_DNA"/>
</dbReference>
<evidence type="ECO:0000313" key="2">
    <source>
        <dbReference type="EMBL" id="MFC4673598.1"/>
    </source>
</evidence>
<dbReference type="RefSeq" id="WP_379995035.1">
    <property type="nucleotide sequence ID" value="NZ_JBHSGN010000059.1"/>
</dbReference>
<accession>A0ABV9KUE4</accession>
<evidence type="ECO:0000313" key="3">
    <source>
        <dbReference type="Proteomes" id="UP001596023"/>
    </source>
</evidence>
<dbReference type="Proteomes" id="UP001596023">
    <property type="component" value="Unassembled WGS sequence"/>
</dbReference>
<reference evidence="3" key="1">
    <citation type="journal article" date="2019" name="Int. J. Syst. Evol. Microbiol.">
        <title>The Global Catalogue of Microorganisms (GCM) 10K type strain sequencing project: providing services to taxonomists for standard genome sequencing and annotation.</title>
        <authorList>
            <consortium name="The Broad Institute Genomics Platform"/>
            <consortium name="The Broad Institute Genome Sequencing Center for Infectious Disease"/>
            <person name="Wu L."/>
            <person name="Ma J."/>
        </authorList>
    </citation>
    <scope>NUCLEOTIDE SEQUENCE [LARGE SCALE GENOMIC DNA]</scope>
    <source>
        <strain evidence="3">CCUG 66188</strain>
    </source>
</reference>
<evidence type="ECO:0000256" key="1">
    <source>
        <dbReference type="SAM" id="MobiDB-lite"/>
    </source>
</evidence>
<evidence type="ECO:0008006" key="4">
    <source>
        <dbReference type="Google" id="ProtNLM"/>
    </source>
</evidence>
<name>A0ABV9KUE4_9BACT</name>
<protein>
    <recommendedName>
        <fullName evidence="4">DUF1018 domain-containing protein</fullName>
    </recommendedName>
</protein>
<organism evidence="2 3">
    <name type="scientific">Dysgonomonas termitidis</name>
    <dbReference type="NCBI Taxonomy" id="1516126"/>
    <lineage>
        <taxon>Bacteria</taxon>
        <taxon>Pseudomonadati</taxon>
        <taxon>Bacteroidota</taxon>
        <taxon>Bacteroidia</taxon>
        <taxon>Bacteroidales</taxon>
        <taxon>Dysgonomonadaceae</taxon>
        <taxon>Dysgonomonas</taxon>
    </lineage>
</organism>